<dbReference type="InterPro" id="IPR003598">
    <property type="entry name" value="Ig_sub2"/>
</dbReference>
<keyword evidence="4" id="KW-0418">Kinase</keyword>
<dbReference type="InterPro" id="IPR013783">
    <property type="entry name" value="Ig-like_fold"/>
</dbReference>
<dbReference type="GeneID" id="123728325"/>
<proteinExistence type="predicted"/>
<evidence type="ECO:0000313" key="4">
    <source>
        <dbReference type="RefSeq" id="XP_045556346.1"/>
    </source>
</evidence>
<dbReference type="InterPro" id="IPR036179">
    <property type="entry name" value="Ig-like_dom_sf"/>
</dbReference>
<dbReference type="PANTHER" id="PTHR47633">
    <property type="entry name" value="IMMUNOGLOBULIN"/>
    <property type="match status" value="1"/>
</dbReference>
<feature type="compositionally biased region" description="Acidic residues" evidence="1">
    <location>
        <begin position="130"/>
        <end position="141"/>
    </location>
</feature>
<dbReference type="InterPro" id="IPR003599">
    <property type="entry name" value="Ig_sub"/>
</dbReference>
<dbReference type="RefSeq" id="XP_045556346.1">
    <property type="nucleotide sequence ID" value="XM_045700390.1"/>
</dbReference>
<feature type="domain" description="Ig-like" evidence="2">
    <location>
        <begin position="42"/>
        <end position="125"/>
    </location>
</feature>
<evidence type="ECO:0000313" key="3">
    <source>
        <dbReference type="Proteomes" id="UP001652741"/>
    </source>
</evidence>
<dbReference type="Pfam" id="PF07679">
    <property type="entry name" value="I-set"/>
    <property type="match status" value="1"/>
</dbReference>
<dbReference type="InterPro" id="IPR007110">
    <property type="entry name" value="Ig-like_dom"/>
</dbReference>
<gene>
    <name evidence="4" type="primary">LOC123728325</name>
</gene>
<evidence type="ECO:0000259" key="2">
    <source>
        <dbReference type="PROSITE" id="PS50835"/>
    </source>
</evidence>
<name>A0ABM3DC15_SALSA</name>
<organism evidence="3 4">
    <name type="scientific">Salmo salar</name>
    <name type="common">Atlantic salmon</name>
    <dbReference type="NCBI Taxonomy" id="8030"/>
    <lineage>
        <taxon>Eukaryota</taxon>
        <taxon>Metazoa</taxon>
        <taxon>Chordata</taxon>
        <taxon>Craniata</taxon>
        <taxon>Vertebrata</taxon>
        <taxon>Euteleostomi</taxon>
        <taxon>Actinopterygii</taxon>
        <taxon>Neopterygii</taxon>
        <taxon>Teleostei</taxon>
        <taxon>Protacanthopterygii</taxon>
        <taxon>Salmoniformes</taxon>
        <taxon>Salmonidae</taxon>
        <taxon>Salmoninae</taxon>
        <taxon>Salmo</taxon>
    </lineage>
</organism>
<sequence>MSTNPKKMAEGGTHLSPGIPSKRAKVSQDQVVPETGDPDRTPPVFVRKLRKAAVGTGCDIRLRVSVRGQPAPSLFWYRNNELLAPPGEKDVGGLWIRDCKASDAGLYTCVASNCLGEAQSSGLLAVMDLGEDSETTEDEATEPQVPMETKEGPGRVAPGQGEGCRMMDSSP</sequence>
<dbReference type="Gene3D" id="2.60.40.10">
    <property type="entry name" value="Immunoglobulins"/>
    <property type="match status" value="1"/>
</dbReference>
<dbReference type="PANTHER" id="PTHR47633:SF16">
    <property type="entry name" value="CAVP-TARGET PROTEIN-LIKE"/>
    <property type="match status" value="1"/>
</dbReference>
<dbReference type="InterPro" id="IPR013098">
    <property type="entry name" value="Ig_I-set"/>
</dbReference>
<dbReference type="SMART" id="SM00409">
    <property type="entry name" value="IG"/>
    <property type="match status" value="1"/>
</dbReference>
<evidence type="ECO:0000256" key="1">
    <source>
        <dbReference type="SAM" id="MobiDB-lite"/>
    </source>
</evidence>
<feature type="region of interest" description="Disordered" evidence="1">
    <location>
        <begin position="1"/>
        <end position="43"/>
    </location>
</feature>
<dbReference type="SUPFAM" id="SSF48726">
    <property type="entry name" value="Immunoglobulin"/>
    <property type="match status" value="1"/>
</dbReference>
<keyword evidence="3" id="KW-1185">Reference proteome</keyword>
<protein>
    <submittedName>
        <fullName evidence="4">Striated muscle preferentially expressed protein kinase</fullName>
    </submittedName>
</protein>
<dbReference type="PROSITE" id="PS50835">
    <property type="entry name" value="IG_LIKE"/>
    <property type="match status" value="1"/>
</dbReference>
<dbReference type="Proteomes" id="UP001652741">
    <property type="component" value="Chromosome ssa17"/>
</dbReference>
<reference evidence="4" key="1">
    <citation type="submission" date="2025-08" db="UniProtKB">
        <authorList>
            <consortium name="RefSeq"/>
        </authorList>
    </citation>
    <scope>IDENTIFICATION</scope>
</reference>
<accession>A0ABM3DC15</accession>
<feature type="region of interest" description="Disordered" evidence="1">
    <location>
        <begin position="130"/>
        <end position="171"/>
    </location>
</feature>
<keyword evidence="4" id="KW-0808">Transferase</keyword>
<dbReference type="SMART" id="SM00408">
    <property type="entry name" value="IGc2"/>
    <property type="match status" value="1"/>
</dbReference>